<comment type="caution">
    <text evidence="2">The sequence shown here is derived from an EMBL/GenBank/DDBJ whole genome shotgun (WGS) entry which is preliminary data.</text>
</comment>
<feature type="region of interest" description="Disordered" evidence="1">
    <location>
        <begin position="37"/>
        <end position="58"/>
    </location>
</feature>
<gene>
    <name evidence="2" type="ORF">Q8G35_16420</name>
</gene>
<evidence type="ECO:0000313" key="2">
    <source>
        <dbReference type="EMBL" id="MDP1419929.1"/>
    </source>
</evidence>
<dbReference type="RefSeq" id="WP_305161159.1">
    <property type="nucleotide sequence ID" value="NZ_JAUUTP010000017.1"/>
</dbReference>
<evidence type="ECO:0000313" key="3">
    <source>
        <dbReference type="Proteomes" id="UP001178277"/>
    </source>
</evidence>
<dbReference type="Proteomes" id="UP001178277">
    <property type="component" value="Unassembled WGS sequence"/>
</dbReference>
<proteinExistence type="predicted"/>
<dbReference type="AlphaFoldDB" id="A0AA90P6K1"/>
<dbReference type="EMBL" id="JAUUTP010000017">
    <property type="protein sequence ID" value="MDP1419929.1"/>
    <property type="molecule type" value="Genomic_DNA"/>
</dbReference>
<accession>A0AA90P6K1</accession>
<protein>
    <recommendedName>
        <fullName evidence="4">YqxM protein</fullName>
    </recommendedName>
</protein>
<evidence type="ECO:0008006" key="4">
    <source>
        <dbReference type="Google" id="ProtNLM"/>
    </source>
</evidence>
<reference evidence="2" key="1">
    <citation type="submission" date="2023-07" db="EMBL/GenBank/DDBJ databases">
        <title>Murine gut Bacillus species.</title>
        <authorList>
            <person name="Gutman E."/>
            <person name="Hashuel R."/>
            <person name="Litvak Y."/>
        </authorList>
    </citation>
    <scope>NUCLEOTIDE SEQUENCE</scope>
    <source>
        <strain evidence="2">RU283</strain>
    </source>
</reference>
<feature type="compositionally biased region" description="Polar residues" evidence="1">
    <location>
        <begin position="40"/>
        <end position="50"/>
    </location>
</feature>
<name>A0AA90P6K1_9BACI</name>
<sequence length="399" mass="43841">MKKLNKLSAGIITATLLSISFIQPIHTTFAASIKNEQAEKGSNQNGSKQTTLHDKSSWDKSSLSFTTENVTCNGISATIKNGQDSQAMQGEAAYEVYWSANGNPKDGEVVYTGVFNALPSGEIQELTYTPDQLMDGNYMFKAYQRPGHTGKGELWSGSITINDNAGLTEDIESQRPFDQFFKTSVSRGTATFTVPEGIDPIEINFTSYVYPEGTVPQEDGKPYEGQISFDNVTNVYGPGTYTVEVDLPNGYFQTDLYLGSEIEKLTECGHPMDKIIDADYGLNQEPQRPLDQYFHSSVDKGTATFTVPDGTDPIEISFTSYVYPEGVVPQEDGKPYEGQTAYDNVTDVYGPGTYTINVDLPENGYCQTDLYIGPEIEKLTETGHPIEKIIDADYGPKAD</sequence>
<organism evidence="2 3">
    <name type="scientific">Peribacillus simplex</name>
    <dbReference type="NCBI Taxonomy" id="1478"/>
    <lineage>
        <taxon>Bacteria</taxon>
        <taxon>Bacillati</taxon>
        <taxon>Bacillota</taxon>
        <taxon>Bacilli</taxon>
        <taxon>Bacillales</taxon>
        <taxon>Bacillaceae</taxon>
        <taxon>Peribacillus</taxon>
    </lineage>
</organism>
<evidence type="ECO:0000256" key="1">
    <source>
        <dbReference type="SAM" id="MobiDB-lite"/>
    </source>
</evidence>